<gene>
    <name evidence="1" type="ORF">JYZ213_LOCUS6264</name>
</gene>
<dbReference type="SUPFAM" id="SSF55729">
    <property type="entry name" value="Acyl-CoA N-acyltransferases (Nat)"/>
    <property type="match status" value="1"/>
</dbReference>
<name>A0A813U368_9BILA</name>
<evidence type="ECO:0000313" key="1">
    <source>
        <dbReference type="EMBL" id="CAF0820119.1"/>
    </source>
</evidence>
<dbReference type="Gene3D" id="3.40.630.30">
    <property type="match status" value="1"/>
</dbReference>
<protein>
    <recommendedName>
        <fullName evidence="3">GNAT family N-acetyltransferase</fullName>
    </recommendedName>
</protein>
<sequence length="212" mass="24246">MALHGITVRAIRFHNSKQHIGIRQQIGRLLYQVYIKEQQWKLESNNPSGLRIVRNSELIDNIDESATWFVAMKEDQSVIGCCRVVDKDQIGGQHETQWYLTKNSPSWKTIDSLYPCLEGNRMAVAQNYRRSLVGTILLQQTMTYIHTALPNYGMFACTAEPAMQTALERLGAVCIGTPFRYDKNDLRSANICWFSADAVIIALNRGLHRIYH</sequence>
<evidence type="ECO:0008006" key="3">
    <source>
        <dbReference type="Google" id="ProtNLM"/>
    </source>
</evidence>
<comment type="caution">
    <text evidence="1">The sequence shown here is derived from an EMBL/GenBank/DDBJ whole genome shotgun (WGS) entry which is preliminary data.</text>
</comment>
<organism evidence="1 2">
    <name type="scientific">Adineta steineri</name>
    <dbReference type="NCBI Taxonomy" id="433720"/>
    <lineage>
        <taxon>Eukaryota</taxon>
        <taxon>Metazoa</taxon>
        <taxon>Spiralia</taxon>
        <taxon>Gnathifera</taxon>
        <taxon>Rotifera</taxon>
        <taxon>Eurotatoria</taxon>
        <taxon>Bdelloidea</taxon>
        <taxon>Adinetida</taxon>
        <taxon>Adinetidae</taxon>
        <taxon>Adineta</taxon>
    </lineage>
</organism>
<accession>A0A813U368</accession>
<proteinExistence type="predicted"/>
<evidence type="ECO:0000313" key="2">
    <source>
        <dbReference type="Proteomes" id="UP000663845"/>
    </source>
</evidence>
<dbReference type="Proteomes" id="UP000663845">
    <property type="component" value="Unassembled WGS sequence"/>
</dbReference>
<dbReference type="InterPro" id="IPR016181">
    <property type="entry name" value="Acyl_CoA_acyltransferase"/>
</dbReference>
<reference evidence="1" key="1">
    <citation type="submission" date="2021-02" db="EMBL/GenBank/DDBJ databases">
        <authorList>
            <person name="Nowell W R."/>
        </authorList>
    </citation>
    <scope>NUCLEOTIDE SEQUENCE</scope>
</reference>
<dbReference type="EMBL" id="CAJNOG010000039">
    <property type="protein sequence ID" value="CAF0820119.1"/>
    <property type="molecule type" value="Genomic_DNA"/>
</dbReference>
<dbReference type="Pfam" id="PF13444">
    <property type="entry name" value="Acetyltransf_5"/>
    <property type="match status" value="1"/>
</dbReference>
<dbReference type="AlphaFoldDB" id="A0A813U368"/>